<keyword evidence="2" id="KW-1185">Reference proteome</keyword>
<organism evidence="1 2">
    <name type="scientific">Aduncisulcus paluster</name>
    <dbReference type="NCBI Taxonomy" id="2918883"/>
    <lineage>
        <taxon>Eukaryota</taxon>
        <taxon>Metamonada</taxon>
        <taxon>Carpediemonas-like organisms</taxon>
        <taxon>Aduncisulcus</taxon>
    </lineage>
</organism>
<comment type="caution">
    <text evidence="1">The sequence shown here is derived from an EMBL/GenBank/DDBJ whole genome shotgun (WGS) entry which is preliminary data.</text>
</comment>
<evidence type="ECO:0000313" key="1">
    <source>
        <dbReference type="EMBL" id="GKT32110.1"/>
    </source>
</evidence>
<reference evidence="1" key="1">
    <citation type="submission" date="2022-03" db="EMBL/GenBank/DDBJ databases">
        <title>Draft genome sequence of Aduncisulcus paluster, a free-living microaerophilic Fornicata.</title>
        <authorList>
            <person name="Yuyama I."/>
            <person name="Kume K."/>
            <person name="Tamura T."/>
            <person name="Inagaki Y."/>
            <person name="Hashimoto T."/>
        </authorList>
    </citation>
    <scope>NUCLEOTIDE SEQUENCE</scope>
    <source>
        <strain evidence="1">NY0171</strain>
    </source>
</reference>
<dbReference type="InterPro" id="IPR025584">
    <property type="entry name" value="Cthe_2159"/>
</dbReference>
<feature type="non-terminal residue" evidence="1">
    <location>
        <position position="169"/>
    </location>
</feature>
<dbReference type="EMBL" id="BQXS01002460">
    <property type="protein sequence ID" value="GKT32110.1"/>
    <property type="molecule type" value="Genomic_DNA"/>
</dbReference>
<protein>
    <submittedName>
        <fullName evidence="1">Carbohydrate-binding domain-containing protein Cthe_2159 like protein</fullName>
    </submittedName>
</protein>
<evidence type="ECO:0000313" key="2">
    <source>
        <dbReference type="Proteomes" id="UP001057375"/>
    </source>
</evidence>
<accession>A0ABQ5KME3</accession>
<dbReference type="Pfam" id="PF14262">
    <property type="entry name" value="Cthe_2159"/>
    <property type="match status" value="1"/>
</dbReference>
<dbReference type="Proteomes" id="UP001057375">
    <property type="component" value="Unassembled WGS sequence"/>
</dbReference>
<name>A0ABQ5KME3_9EUKA</name>
<proteinExistence type="predicted"/>
<sequence length="169" mass="17602">MLNGFDISSNDGSAILITGADEVTLTLMTGTENSIQDSSPYFEENANVDVRSNGAIFTSDDFAVNGGGSLTITTENKTGILGKKDVLILDGTIQIESPRNGIKGNDLVYIAGGQTEIQAGTDGIESEDLVYMTDGTLDVLTSYEGIEALDIIIDGGAISIQASDDGVNI</sequence>
<gene>
    <name evidence="1" type="ORF">ADUPG1_002213</name>
</gene>